<feature type="non-terminal residue" evidence="1">
    <location>
        <position position="25"/>
    </location>
</feature>
<dbReference type="AlphaFoldDB" id="A0A382D3Z9"/>
<proteinExistence type="predicted"/>
<name>A0A382D3Z9_9ZZZZ</name>
<evidence type="ECO:0000313" key="1">
    <source>
        <dbReference type="EMBL" id="SVB32764.1"/>
    </source>
</evidence>
<sequence>MQKTYLIERFLGVFWQQQITLHLVK</sequence>
<organism evidence="1">
    <name type="scientific">marine metagenome</name>
    <dbReference type="NCBI Taxonomy" id="408172"/>
    <lineage>
        <taxon>unclassified sequences</taxon>
        <taxon>metagenomes</taxon>
        <taxon>ecological metagenomes</taxon>
    </lineage>
</organism>
<protein>
    <submittedName>
        <fullName evidence="1">Uncharacterized protein</fullName>
    </submittedName>
</protein>
<reference evidence="1" key="1">
    <citation type="submission" date="2018-05" db="EMBL/GenBank/DDBJ databases">
        <authorList>
            <person name="Lanie J.A."/>
            <person name="Ng W.-L."/>
            <person name="Kazmierczak K.M."/>
            <person name="Andrzejewski T.M."/>
            <person name="Davidsen T.M."/>
            <person name="Wayne K.J."/>
            <person name="Tettelin H."/>
            <person name="Glass J.I."/>
            <person name="Rusch D."/>
            <person name="Podicherti R."/>
            <person name="Tsui H.-C.T."/>
            <person name="Winkler M.E."/>
        </authorList>
    </citation>
    <scope>NUCLEOTIDE SEQUENCE</scope>
</reference>
<accession>A0A382D3Z9</accession>
<dbReference type="EMBL" id="UINC01037373">
    <property type="protein sequence ID" value="SVB32764.1"/>
    <property type="molecule type" value="Genomic_DNA"/>
</dbReference>
<gene>
    <name evidence="1" type="ORF">METZ01_LOCUS185618</name>
</gene>